<evidence type="ECO:0000256" key="1">
    <source>
        <dbReference type="SAM" id="MobiDB-lite"/>
    </source>
</evidence>
<protein>
    <submittedName>
        <fullName evidence="2">Uncharacterized protein</fullName>
    </submittedName>
</protein>
<dbReference type="EMBL" id="CP009508">
    <property type="protein sequence ID" value="AKB37837.1"/>
    <property type="molecule type" value="Genomic_DNA"/>
</dbReference>
<proteinExistence type="predicted"/>
<dbReference type="STRING" id="1434118.MSSAC_3247"/>
<reference evidence="2 3" key="1">
    <citation type="submission" date="2014-07" db="EMBL/GenBank/DDBJ databases">
        <title>Methanogenic archaea and the global carbon cycle.</title>
        <authorList>
            <person name="Henriksen J.R."/>
            <person name="Luke J."/>
            <person name="Reinhart S."/>
            <person name="Benedict M.N."/>
            <person name="Youngblut N.D."/>
            <person name="Metcalf M.E."/>
            <person name="Whitaker R.J."/>
            <person name="Metcalf W.W."/>
        </authorList>
    </citation>
    <scope>NUCLEOTIDE SEQUENCE [LARGE SCALE GENOMIC DNA]</scope>
    <source>
        <strain evidence="2 3">C2J</strain>
    </source>
</reference>
<feature type="region of interest" description="Disordered" evidence="1">
    <location>
        <begin position="68"/>
        <end position="96"/>
    </location>
</feature>
<dbReference type="PATRIC" id="fig|1434118.4.peg.4201"/>
<evidence type="ECO:0000313" key="3">
    <source>
        <dbReference type="Proteomes" id="UP000033123"/>
    </source>
</evidence>
<feature type="compositionally biased region" description="Basic residues" evidence="1">
    <location>
        <begin position="85"/>
        <end position="96"/>
    </location>
</feature>
<accession>A0A0E3PR59</accession>
<name>A0A0E3PR59_9EURY</name>
<organism evidence="2 3">
    <name type="scientific">Methanosarcina siciliae C2J</name>
    <dbReference type="NCBI Taxonomy" id="1434118"/>
    <lineage>
        <taxon>Archaea</taxon>
        <taxon>Methanobacteriati</taxon>
        <taxon>Methanobacteriota</taxon>
        <taxon>Stenosarchaea group</taxon>
        <taxon>Methanomicrobia</taxon>
        <taxon>Methanosarcinales</taxon>
        <taxon>Methanosarcinaceae</taxon>
        <taxon>Methanosarcina</taxon>
    </lineage>
</organism>
<dbReference type="KEGG" id="msj:MSSAC_3247"/>
<gene>
    <name evidence="2" type="ORF">MSSAC_3247</name>
</gene>
<dbReference type="Proteomes" id="UP000033123">
    <property type="component" value="Chromosome"/>
</dbReference>
<evidence type="ECO:0000313" key="2">
    <source>
        <dbReference type="EMBL" id="AKB37837.1"/>
    </source>
</evidence>
<dbReference type="AlphaFoldDB" id="A0A0E3PR59"/>
<sequence length="96" mass="10894">MIQKKTKKASEPVLHAFILNDGTVIPAAKIKILKDFGLIPASETLEDQQINLQGRNKSGNVHINEINLLKQPESHLTKNEQKKQSTQKRNKKQQEI</sequence>
<dbReference type="HOGENOM" id="CLU_183484_0_0_2"/>
<feature type="compositionally biased region" description="Basic and acidic residues" evidence="1">
    <location>
        <begin position="72"/>
        <end position="83"/>
    </location>
</feature>